<gene>
    <name evidence="1" type="ORF">XAC3562_1200105</name>
</gene>
<accession>A0A0U5FAR6</accession>
<dbReference type="Proteomes" id="UP000052230">
    <property type="component" value="Unassembled WGS sequence"/>
</dbReference>
<proteinExistence type="predicted"/>
<keyword evidence="2" id="KW-1185">Reference proteome</keyword>
<reference evidence="1 2" key="1">
    <citation type="submission" date="2014-09" db="EMBL/GenBank/DDBJ databases">
        <authorList>
            <person name="Regsiter A."/>
        </authorList>
    </citation>
    <scope>NUCLEOTIDE SEQUENCE [LARGE SCALE GENOMIC DNA]</scope>
</reference>
<dbReference type="EMBL" id="CCXZ01000025">
    <property type="protein sequence ID" value="CEG14782.1"/>
    <property type="molecule type" value="Genomic_DNA"/>
</dbReference>
<dbReference type="AlphaFoldDB" id="A0A0U5FAR6"/>
<protein>
    <submittedName>
        <fullName evidence="1">Uncharacterized protein</fullName>
    </submittedName>
</protein>
<evidence type="ECO:0000313" key="1">
    <source>
        <dbReference type="EMBL" id="CEG14782.1"/>
    </source>
</evidence>
<comment type="caution">
    <text evidence="1">The sequence shown here is derived from an EMBL/GenBank/DDBJ whole genome shotgun (WGS) entry which is preliminary data.</text>
</comment>
<sequence>MAKGQEEAPKISPEEQARIAKAARQLASYANFLRWAANFKRDEIKQHPNHARVLLLSPMQSGRFSFAIEESTILLGIQPFEAAWFASMPFDNAYVSDRLYLAVEEVACMDAKLPPLALGIFIHDSRKRAAMQAAKYLQPVRVTVKDGRVADVGRALGLGVPLKQGDVVKQLVAAEADKIKAKDIGRWF</sequence>
<name>A0A0U5FAR6_XANCI</name>
<evidence type="ECO:0000313" key="2">
    <source>
        <dbReference type="Proteomes" id="UP000052230"/>
    </source>
</evidence>
<organism evidence="1 2">
    <name type="scientific">Xanthomonas citri pv. citri</name>
    <dbReference type="NCBI Taxonomy" id="611301"/>
    <lineage>
        <taxon>Bacteria</taxon>
        <taxon>Pseudomonadati</taxon>
        <taxon>Pseudomonadota</taxon>
        <taxon>Gammaproteobacteria</taxon>
        <taxon>Lysobacterales</taxon>
        <taxon>Lysobacteraceae</taxon>
        <taxon>Xanthomonas</taxon>
    </lineage>
</organism>